<keyword evidence="3" id="KW-1185">Reference proteome</keyword>
<accession>A0ABP7W9H7</accession>
<protein>
    <submittedName>
        <fullName evidence="2">Flavodoxin family protein</fullName>
    </submittedName>
</protein>
<evidence type="ECO:0000313" key="2">
    <source>
        <dbReference type="EMBL" id="GAA4084218.1"/>
    </source>
</evidence>
<proteinExistence type="predicted"/>
<dbReference type="Pfam" id="PF03358">
    <property type="entry name" value="FMN_red"/>
    <property type="match status" value="1"/>
</dbReference>
<evidence type="ECO:0000259" key="1">
    <source>
        <dbReference type="Pfam" id="PF03358"/>
    </source>
</evidence>
<dbReference type="EMBL" id="BAAAZY010000028">
    <property type="protein sequence ID" value="GAA4084218.1"/>
    <property type="molecule type" value="Genomic_DNA"/>
</dbReference>
<gene>
    <name evidence="2" type="ORF">GCM10022233_77660</name>
</gene>
<reference evidence="3" key="1">
    <citation type="journal article" date="2019" name="Int. J. Syst. Evol. Microbiol.">
        <title>The Global Catalogue of Microorganisms (GCM) 10K type strain sequencing project: providing services to taxonomists for standard genome sequencing and annotation.</title>
        <authorList>
            <consortium name="The Broad Institute Genomics Platform"/>
            <consortium name="The Broad Institute Genome Sequencing Center for Infectious Disease"/>
            <person name="Wu L."/>
            <person name="Ma J."/>
        </authorList>
    </citation>
    <scope>NUCLEOTIDE SEQUENCE [LARGE SCALE GENOMIC DNA]</scope>
    <source>
        <strain evidence="3">JCM 16925</strain>
    </source>
</reference>
<dbReference type="InterPro" id="IPR005025">
    <property type="entry name" value="FMN_Rdtase-like_dom"/>
</dbReference>
<sequence length="298" mass="33036">MWRFDPQEYVIRDAAMERVRPRRDPPDTHCGRTDFDGTADQCLAEPGTQPPSRLVTFGGPHALRGMSHDDLRALFLNCTLKKSPERSHTQGLIDLSSRIMEKQGVSVEHLRPIDHEIATGVWPDMTEHGWERDAWPSIYEQVMAADILVIAGPIWLGDNSSVAKLVIERLYACSGLLNDAGQYAYYGRVGGCLITGNEDGAKHCAMNVLYSLQHLGYTIPPQADAGWIGEAGPGPSYLDPGSGGPANDFTNRNTTFMTWNLLHMARLLKDAGGIPAHGNQRSQWDAGCRFDFENPEYR</sequence>
<feature type="domain" description="NADPH-dependent FMN reductase-like" evidence="1">
    <location>
        <begin position="84"/>
        <end position="222"/>
    </location>
</feature>
<dbReference type="InterPro" id="IPR029039">
    <property type="entry name" value="Flavoprotein-like_sf"/>
</dbReference>
<comment type="caution">
    <text evidence="2">The sequence shown here is derived from an EMBL/GenBank/DDBJ whole genome shotgun (WGS) entry which is preliminary data.</text>
</comment>
<dbReference type="SUPFAM" id="SSF52218">
    <property type="entry name" value="Flavoproteins"/>
    <property type="match status" value="1"/>
</dbReference>
<dbReference type="Gene3D" id="3.40.50.360">
    <property type="match status" value="1"/>
</dbReference>
<name>A0ABP7W9H7_9ACTN</name>
<dbReference type="Proteomes" id="UP001499984">
    <property type="component" value="Unassembled WGS sequence"/>
</dbReference>
<evidence type="ECO:0000313" key="3">
    <source>
        <dbReference type="Proteomes" id="UP001499984"/>
    </source>
</evidence>
<organism evidence="2 3">
    <name type="scientific">Streptomyces shaanxiensis</name>
    <dbReference type="NCBI Taxonomy" id="653357"/>
    <lineage>
        <taxon>Bacteria</taxon>
        <taxon>Bacillati</taxon>
        <taxon>Actinomycetota</taxon>
        <taxon>Actinomycetes</taxon>
        <taxon>Kitasatosporales</taxon>
        <taxon>Streptomycetaceae</taxon>
        <taxon>Streptomyces</taxon>
    </lineage>
</organism>